<dbReference type="Proteomes" id="UP001357485">
    <property type="component" value="Unassembled WGS sequence"/>
</dbReference>
<protein>
    <submittedName>
        <fullName evidence="1">Uncharacterized protein</fullName>
    </submittedName>
</protein>
<organism evidence="1 2">
    <name type="scientific">Cryomyces antarcticus</name>
    <dbReference type="NCBI Taxonomy" id="329879"/>
    <lineage>
        <taxon>Eukaryota</taxon>
        <taxon>Fungi</taxon>
        <taxon>Dikarya</taxon>
        <taxon>Ascomycota</taxon>
        <taxon>Pezizomycotina</taxon>
        <taxon>Dothideomycetes</taxon>
        <taxon>Dothideomycetes incertae sedis</taxon>
        <taxon>Cryomyces</taxon>
    </lineage>
</organism>
<name>A0ABR0LHS4_9PEZI</name>
<accession>A0ABR0LHS4</accession>
<keyword evidence="2" id="KW-1185">Reference proteome</keyword>
<gene>
    <name evidence="1" type="ORF">LTR16_012135</name>
</gene>
<proteinExistence type="predicted"/>
<evidence type="ECO:0000313" key="2">
    <source>
        <dbReference type="Proteomes" id="UP001357485"/>
    </source>
</evidence>
<reference evidence="1 2" key="1">
    <citation type="submission" date="2023-08" db="EMBL/GenBank/DDBJ databases">
        <title>Black Yeasts Isolated from many extreme environments.</title>
        <authorList>
            <person name="Coleine C."/>
            <person name="Stajich J.E."/>
            <person name="Selbmann L."/>
        </authorList>
    </citation>
    <scope>NUCLEOTIDE SEQUENCE [LARGE SCALE GENOMIC DNA]</scope>
    <source>
        <strain evidence="1 2">CCFEE 536</strain>
    </source>
</reference>
<evidence type="ECO:0000313" key="1">
    <source>
        <dbReference type="EMBL" id="KAK5163821.1"/>
    </source>
</evidence>
<feature type="non-terminal residue" evidence="1">
    <location>
        <position position="68"/>
    </location>
</feature>
<comment type="caution">
    <text evidence="1">The sequence shown here is derived from an EMBL/GenBank/DDBJ whole genome shotgun (WGS) entry which is preliminary data.</text>
</comment>
<sequence length="68" mass="7653">MSHVTTNVDVVGNPGRIGIIHYSTSPFLPEDVEPAEEAVIQSMDWFLMLEGQWDVTFQALGYVCKRLL</sequence>
<dbReference type="EMBL" id="JAVRRA010020503">
    <property type="protein sequence ID" value="KAK5163821.1"/>
    <property type="molecule type" value="Genomic_DNA"/>
</dbReference>